<dbReference type="SUPFAM" id="SSF56112">
    <property type="entry name" value="Protein kinase-like (PK-like)"/>
    <property type="match status" value="1"/>
</dbReference>
<dbReference type="InterPro" id="IPR019734">
    <property type="entry name" value="TPR_rpt"/>
</dbReference>
<sequence length="776" mass="88051">MEHMKYGSLDSHLSQPLPEDEVKHITLQVLEGLASLHENEFVHRDLKPDNILVASKGPRWWVKISDFGFSKRITEGSSLKSTVGTQNYFAPEILGLNTATIDSQAIESRYTCAVDMWSLGVTVFYMLCHAYPFKNRELLAYTQGAPFPTAALSLHHVAHKGQAFVKALLTVDASGRLPVKAALADQWFTGLKEDLRATEEVSFSGVVEAPVLSFTTASSRSWPMDSTVQTLMSELTISEPLNVPRRKRSPASRGNRDEKLFDTPRALHTEGADFLIRNEFKKAENLLRQAVDGREIALGPNHKDTLDSKLNLGRAYNGLSRYADAHKLLPQVVKVYGESLGPLHKDTLEARYELCDALCGLEEYQEAQDNLQDLIRIRVAISGEEDEFDIYLFDLASEIYYRRENYNDAANMYTRLLSLVRKIWGPDDSMIPPILEDLGRCRYYEQRYEEAEAIFQELVDIDTRTERTEEQALENILWLVESMNKQGRIDQAHLLLLQKRKYRAAQDLLQKAVQGHQRVLGPTHKTTLMSSFNLGQTLVERRLFAEGKEIFKDLEGKYRKVFGPRDLGTMRCRMWFGVSNLGCRDPQTGYGQLAIATHNIAEILGAEHEDTLVCKQYLGMALSLIGLDDKAEELLQNILPIQRKAVGSDAHRTMTTMSCLGLVLFNRKRYGECEILFREAAMRLEKLLGASKEKTLDALSNLAWSLEKQKKWDEALQVHQTVYNSRRAKLDRTSKETLESAEDIKRCEARMSGSTAEAPTDKLQNRPSFFKLRSKS</sequence>
<feature type="region of interest" description="Disordered" evidence="1">
    <location>
        <begin position="749"/>
        <end position="776"/>
    </location>
</feature>
<dbReference type="SUPFAM" id="SSF48452">
    <property type="entry name" value="TPR-like"/>
    <property type="match status" value="3"/>
</dbReference>
<dbReference type="Gene3D" id="1.10.510.10">
    <property type="entry name" value="Transferase(Phosphotransferase) domain 1"/>
    <property type="match status" value="1"/>
</dbReference>
<dbReference type="Pfam" id="PF13432">
    <property type="entry name" value="TPR_16"/>
    <property type="match status" value="1"/>
</dbReference>
<dbReference type="Pfam" id="PF13424">
    <property type="entry name" value="TPR_12"/>
    <property type="match status" value="2"/>
</dbReference>
<dbReference type="InterPro" id="IPR011009">
    <property type="entry name" value="Kinase-like_dom_sf"/>
</dbReference>
<dbReference type="Pfam" id="PF00069">
    <property type="entry name" value="Pkinase"/>
    <property type="match status" value="1"/>
</dbReference>
<comment type="caution">
    <text evidence="3">The sequence shown here is derived from an EMBL/GenBank/DDBJ whole genome shotgun (WGS) entry which is preliminary data.</text>
</comment>
<dbReference type="Proteomes" id="UP001610446">
    <property type="component" value="Unassembled WGS sequence"/>
</dbReference>
<evidence type="ECO:0000313" key="4">
    <source>
        <dbReference type="Proteomes" id="UP001610446"/>
    </source>
</evidence>
<evidence type="ECO:0000313" key="3">
    <source>
        <dbReference type="EMBL" id="KAL2829846.1"/>
    </source>
</evidence>
<dbReference type="PANTHER" id="PTHR46082:SF6">
    <property type="entry name" value="AAA+ ATPASE DOMAIN-CONTAINING PROTEIN-RELATED"/>
    <property type="match status" value="1"/>
</dbReference>
<dbReference type="SMART" id="SM00028">
    <property type="entry name" value="TPR"/>
    <property type="match status" value="6"/>
</dbReference>
<dbReference type="PROSITE" id="PS50011">
    <property type="entry name" value="PROTEIN_KINASE_DOM"/>
    <property type="match status" value="1"/>
</dbReference>
<dbReference type="PANTHER" id="PTHR46082">
    <property type="entry name" value="ATP/GTP-BINDING PROTEIN-RELATED"/>
    <property type="match status" value="1"/>
</dbReference>
<reference evidence="3 4" key="1">
    <citation type="submission" date="2024-07" db="EMBL/GenBank/DDBJ databases">
        <title>Section-level genome sequencing and comparative genomics of Aspergillus sections Usti and Cavernicolus.</title>
        <authorList>
            <consortium name="Lawrence Berkeley National Laboratory"/>
            <person name="Nybo J.L."/>
            <person name="Vesth T.C."/>
            <person name="Theobald S."/>
            <person name="Frisvad J.C."/>
            <person name="Larsen T.O."/>
            <person name="Kjaerboelling I."/>
            <person name="Rothschild-Mancinelli K."/>
            <person name="Lyhne E.K."/>
            <person name="Kogle M.E."/>
            <person name="Barry K."/>
            <person name="Clum A."/>
            <person name="Na H."/>
            <person name="Ledsgaard L."/>
            <person name="Lin J."/>
            <person name="Lipzen A."/>
            <person name="Kuo A."/>
            <person name="Riley R."/>
            <person name="Mondo S."/>
            <person name="Labutti K."/>
            <person name="Haridas S."/>
            <person name="Pangalinan J."/>
            <person name="Salamov A.A."/>
            <person name="Simmons B.A."/>
            <person name="Magnuson J.K."/>
            <person name="Chen J."/>
            <person name="Drula E."/>
            <person name="Henrissat B."/>
            <person name="Wiebenga A."/>
            <person name="Lubbers R.J."/>
            <person name="Gomes A.C."/>
            <person name="Makela M.R."/>
            <person name="Stajich J."/>
            <person name="Grigoriev I.V."/>
            <person name="Mortensen U.H."/>
            <person name="De Vries R.P."/>
            <person name="Baker S.E."/>
            <person name="Andersen M.R."/>
        </authorList>
    </citation>
    <scope>NUCLEOTIDE SEQUENCE [LARGE SCALE GENOMIC DNA]</scope>
    <source>
        <strain evidence="3 4">CBS 123904</strain>
    </source>
</reference>
<dbReference type="InterPro" id="IPR008271">
    <property type="entry name" value="Ser/Thr_kinase_AS"/>
</dbReference>
<dbReference type="SMART" id="SM00220">
    <property type="entry name" value="S_TKc"/>
    <property type="match status" value="1"/>
</dbReference>
<protein>
    <submittedName>
        <fullName evidence="3">Kinase-like domain-containing protein</fullName>
    </submittedName>
</protein>
<dbReference type="InterPro" id="IPR000719">
    <property type="entry name" value="Prot_kinase_dom"/>
</dbReference>
<dbReference type="EMBL" id="JBFXLU010000322">
    <property type="protein sequence ID" value="KAL2829846.1"/>
    <property type="molecule type" value="Genomic_DNA"/>
</dbReference>
<dbReference type="InterPro" id="IPR053137">
    <property type="entry name" value="NLR-like"/>
</dbReference>
<dbReference type="PROSITE" id="PS00108">
    <property type="entry name" value="PROTEIN_KINASE_ST"/>
    <property type="match status" value="1"/>
</dbReference>
<feature type="domain" description="Protein kinase" evidence="2">
    <location>
        <begin position="1"/>
        <end position="188"/>
    </location>
</feature>
<accession>A0ABR4IQ03</accession>
<proteinExistence type="predicted"/>
<organism evidence="3 4">
    <name type="scientific">Aspergillus pseudoustus</name>
    <dbReference type="NCBI Taxonomy" id="1810923"/>
    <lineage>
        <taxon>Eukaryota</taxon>
        <taxon>Fungi</taxon>
        <taxon>Dikarya</taxon>
        <taxon>Ascomycota</taxon>
        <taxon>Pezizomycotina</taxon>
        <taxon>Eurotiomycetes</taxon>
        <taxon>Eurotiomycetidae</taxon>
        <taxon>Eurotiales</taxon>
        <taxon>Aspergillaceae</taxon>
        <taxon>Aspergillus</taxon>
        <taxon>Aspergillus subgen. Nidulantes</taxon>
    </lineage>
</organism>
<dbReference type="Pfam" id="PF13374">
    <property type="entry name" value="TPR_10"/>
    <property type="match status" value="1"/>
</dbReference>
<keyword evidence="4" id="KW-1185">Reference proteome</keyword>
<gene>
    <name evidence="3" type="ORF">BJY01DRAFT_254864</name>
</gene>
<dbReference type="InterPro" id="IPR011990">
    <property type="entry name" value="TPR-like_helical_dom_sf"/>
</dbReference>
<evidence type="ECO:0000256" key="1">
    <source>
        <dbReference type="SAM" id="MobiDB-lite"/>
    </source>
</evidence>
<evidence type="ECO:0000259" key="2">
    <source>
        <dbReference type="PROSITE" id="PS50011"/>
    </source>
</evidence>
<name>A0ABR4IQ03_9EURO</name>
<dbReference type="Gene3D" id="1.25.40.10">
    <property type="entry name" value="Tetratricopeptide repeat domain"/>
    <property type="match status" value="3"/>
</dbReference>